<keyword evidence="2" id="KW-0560">Oxidoreductase</keyword>
<dbReference type="InterPro" id="IPR016162">
    <property type="entry name" value="Ald_DH_N"/>
</dbReference>
<dbReference type="InterPro" id="IPR016163">
    <property type="entry name" value="Ald_DH_C"/>
</dbReference>
<dbReference type="PANTHER" id="PTHR42991:SF1">
    <property type="entry name" value="ALDEHYDE DEHYDROGENASE"/>
    <property type="match status" value="1"/>
</dbReference>
<dbReference type="PANTHER" id="PTHR42991">
    <property type="entry name" value="ALDEHYDE DEHYDROGENASE"/>
    <property type="match status" value="1"/>
</dbReference>
<evidence type="ECO:0000256" key="1">
    <source>
        <dbReference type="ARBA" id="ARBA00009986"/>
    </source>
</evidence>
<dbReference type="Proteomes" id="UP000791080">
    <property type="component" value="Unassembled WGS sequence"/>
</dbReference>
<protein>
    <submittedName>
        <fullName evidence="5">Acyl-CoA reductase</fullName>
    </submittedName>
</protein>
<feature type="domain" description="Aldehyde dehydrogenase" evidence="4">
    <location>
        <begin position="278"/>
        <end position="445"/>
    </location>
</feature>
<dbReference type="Gene3D" id="3.40.309.10">
    <property type="entry name" value="Aldehyde Dehydrogenase, Chain A, domain 2"/>
    <property type="match status" value="1"/>
</dbReference>
<dbReference type="SUPFAM" id="SSF53720">
    <property type="entry name" value="ALDH-like"/>
    <property type="match status" value="1"/>
</dbReference>
<comment type="caution">
    <text evidence="5">The sequence shown here is derived from an EMBL/GenBank/DDBJ whole genome shotgun (WGS) entry which is preliminary data.</text>
</comment>
<evidence type="ECO:0000259" key="4">
    <source>
        <dbReference type="Pfam" id="PF00171"/>
    </source>
</evidence>
<dbReference type="EMBL" id="AUBJ02000001">
    <property type="protein sequence ID" value="MCP2333498.1"/>
    <property type="molecule type" value="Genomic_DNA"/>
</dbReference>
<accession>A0ABT1JLW1</accession>
<name>A0ABT1JLW1_ACTCY</name>
<proteinExistence type="inferred from homology"/>
<feature type="domain" description="Aldehyde dehydrogenase" evidence="4">
    <location>
        <begin position="40"/>
        <end position="224"/>
    </location>
</feature>
<keyword evidence="6" id="KW-1185">Reference proteome</keyword>
<reference evidence="5 6" key="1">
    <citation type="submission" date="2022-06" db="EMBL/GenBank/DDBJ databases">
        <title>Genomic Encyclopedia of Type Strains, Phase I: the one thousand microbial genomes (KMG-I) project.</title>
        <authorList>
            <person name="Kyrpides N."/>
        </authorList>
    </citation>
    <scope>NUCLEOTIDE SEQUENCE [LARGE SCALE GENOMIC DNA]</scope>
    <source>
        <strain evidence="5 6">DSM 43889</strain>
    </source>
</reference>
<dbReference type="Gene3D" id="3.40.605.10">
    <property type="entry name" value="Aldehyde Dehydrogenase, Chain A, domain 1"/>
    <property type="match status" value="1"/>
</dbReference>
<organism evidence="5 6">
    <name type="scientific">Actinoalloteichus caeruleus DSM 43889</name>
    <dbReference type="NCBI Taxonomy" id="1120930"/>
    <lineage>
        <taxon>Bacteria</taxon>
        <taxon>Bacillati</taxon>
        <taxon>Actinomycetota</taxon>
        <taxon>Actinomycetes</taxon>
        <taxon>Pseudonocardiales</taxon>
        <taxon>Pseudonocardiaceae</taxon>
        <taxon>Actinoalloteichus</taxon>
        <taxon>Actinoalloteichus cyanogriseus</taxon>
    </lineage>
</organism>
<gene>
    <name evidence="5" type="ORF">G443_003768</name>
</gene>
<evidence type="ECO:0000313" key="5">
    <source>
        <dbReference type="EMBL" id="MCP2333498.1"/>
    </source>
</evidence>
<evidence type="ECO:0000256" key="2">
    <source>
        <dbReference type="ARBA" id="ARBA00023002"/>
    </source>
</evidence>
<feature type="region of interest" description="Disordered" evidence="3">
    <location>
        <begin position="1"/>
        <end position="34"/>
    </location>
</feature>
<dbReference type="InterPro" id="IPR016161">
    <property type="entry name" value="Ald_DH/histidinol_DH"/>
</dbReference>
<evidence type="ECO:0000313" key="6">
    <source>
        <dbReference type="Proteomes" id="UP000791080"/>
    </source>
</evidence>
<comment type="similarity">
    <text evidence="1">Belongs to the aldehyde dehydrogenase family.</text>
</comment>
<evidence type="ECO:0000256" key="3">
    <source>
        <dbReference type="SAM" id="MobiDB-lite"/>
    </source>
</evidence>
<dbReference type="InterPro" id="IPR051020">
    <property type="entry name" value="ALDH-related_metabolic_enz"/>
</dbReference>
<sequence>MGVSNTDSFPDPESPASTPTPRGCWLAGEEEPGRAGVEVVSHPYDGSEVATVSIPDGAQLRTAVTQAAAAHDRSHAFGPGERAAVLDRVARRLVSEAEDIAETITAESGKPLTWSRAEVEHAVAVLRAGSAASAAATYGTPGAGSRWHGSGEVVVRRRLAAGPALGLVSSDDPLLSSVTWVTAAVVVGAPVLLAPPPATPLSALLVGELFASTELPRGELSVLPLEPARLPELGWDEHVRVLAPPVPDGGGSPRLGPARPDGPGDTAVLVAADWSSPSDLDVVARLVVDGAMAQAGRSAASVRRVVVPAATAEDLVSRILTTTRALTTGSPHDPAVEVGPLGDELAARAALRWVERAVSAGAVLRAGGHRDGSVLEPTVLTSVPADAAAWTEPAPLGPVLLVTEATDDTAATRAVASSAAGRLAVFTRRLGPALTALTRGPAAEVVVGGLPSVWPLAAFDAAAAAARAALDAAVEALTVERRLVLRGGAGGWLG</sequence>
<dbReference type="Pfam" id="PF00171">
    <property type="entry name" value="Aldedh"/>
    <property type="match status" value="2"/>
</dbReference>
<dbReference type="InterPro" id="IPR015590">
    <property type="entry name" value="Aldehyde_DH_dom"/>
</dbReference>